<feature type="compositionally biased region" description="Basic and acidic residues" evidence="1">
    <location>
        <begin position="773"/>
        <end position="785"/>
    </location>
</feature>
<feature type="region of interest" description="Disordered" evidence="1">
    <location>
        <begin position="746"/>
        <end position="791"/>
    </location>
</feature>
<accession>M8BMJ2</accession>
<evidence type="ECO:0000256" key="1">
    <source>
        <dbReference type="SAM" id="MobiDB-lite"/>
    </source>
</evidence>
<feature type="transmembrane region" description="Helical" evidence="2">
    <location>
        <begin position="274"/>
        <end position="294"/>
    </location>
</feature>
<feature type="transmembrane region" description="Helical" evidence="2">
    <location>
        <begin position="147"/>
        <end position="168"/>
    </location>
</feature>
<reference evidence="3" key="1">
    <citation type="submission" date="2015-06" db="UniProtKB">
        <authorList>
            <consortium name="EnsemblPlants"/>
        </authorList>
    </citation>
    <scope>IDENTIFICATION</scope>
</reference>
<protein>
    <submittedName>
        <fullName evidence="3">Uncharacterized protein</fullName>
    </submittedName>
</protein>
<evidence type="ECO:0000313" key="3">
    <source>
        <dbReference type="EnsemblPlants" id="EMT23154"/>
    </source>
</evidence>
<proteinExistence type="predicted"/>
<dbReference type="InterPro" id="IPR021924">
    <property type="entry name" value="DUF3537"/>
</dbReference>
<sequence>MPVIPSAAARNPSPRAAPPLFLSSSSISIHSSYWPGEKQIPEIRLANSEHSRSRTSLCARDWAPVDSSRSANRPRALRERRAPWRTTRSAAAAAVGPLLLPRKKSSSGAAQYTRSASHAGDELRSFRACLRWMCIDHTDGPRSAGSWAVFFLLAVAAPAAVTLALPASAPPRPLDGQVQVSLTLAAMLAFLSLCSLLRVGLRRLLCIDRLRHDSDEVRAGYTAQLNRSFRVLACFLAPCSLADAAYKVYWYWAAAPFRSPWWNAAACALEAASWVYRTAVFFMICVLFRVICYLQVLRMVGFAREFGRFADVAVVLEHHRRIRDQLRRISHRYRRFIIFCLVLVTASQFSALLATTRPHARINIATAGELAASWRWRLLVVWAAEDVAWGEPGVGGAAAVAIPRSCFGGITWWRRVLPQGGQVLGVPRCGMGERYCAKVLCSGASGNEARGCHFPLGGPAEAPLAKPGFPGKTLDRSLGLDGSDVTHRLPLEDVVVEPRQDRAPRSGAGGQGALFGVNLLCSVSLVAGLLVCLHSAAKITHKTQAITSVAAAWHADATIHAFDNDLEDPDPALPAATGYLAPANAYRVAPGEESDGYGDDDDDDDNMSEGSIDDSKLVPFQVNNMCFQKRQALVNYLENNRAGITVYGFVVDRTWLHALFMIEFSLVMWLLGKTLASGGRGVWRASDPGGAQTKMQRCVEDDCRQAEVWCFKLQRQPVDAGKSYNHGGQQIEGEVRRELDDGVLRPSPPGLPWPVSTVQRPSGAAPRMRRRERVSGEHEAEDERGRRKWKASAALGKVARDGEIQGEMRQEEDDVWANRFFFYISNGASGG</sequence>
<feature type="compositionally biased region" description="Acidic residues" evidence="1">
    <location>
        <begin position="592"/>
        <end position="607"/>
    </location>
</feature>
<keyword evidence="2" id="KW-0812">Transmembrane</keyword>
<dbReference type="EnsemblPlants" id="EMT23154">
    <property type="protein sequence ID" value="EMT23154"/>
    <property type="gene ID" value="F775_00502"/>
</dbReference>
<feature type="region of interest" description="Disordered" evidence="1">
    <location>
        <begin position="590"/>
        <end position="613"/>
    </location>
</feature>
<feature type="transmembrane region" description="Helical" evidence="2">
    <location>
        <begin position="231"/>
        <end position="254"/>
    </location>
</feature>
<dbReference type="Pfam" id="PF12056">
    <property type="entry name" value="DUF3537"/>
    <property type="match status" value="2"/>
</dbReference>
<dbReference type="PANTHER" id="PTHR31963:SF29">
    <property type="entry name" value="OS02G0566400 PROTEIN"/>
    <property type="match status" value="1"/>
</dbReference>
<keyword evidence="2" id="KW-0472">Membrane</keyword>
<evidence type="ECO:0000256" key="2">
    <source>
        <dbReference type="SAM" id="Phobius"/>
    </source>
</evidence>
<feature type="transmembrane region" description="Helical" evidence="2">
    <location>
        <begin position="336"/>
        <end position="354"/>
    </location>
</feature>
<name>M8BMJ2_AEGTA</name>
<dbReference type="AlphaFoldDB" id="M8BMJ2"/>
<keyword evidence="2" id="KW-1133">Transmembrane helix</keyword>
<dbReference type="PANTHER" id="PTHR31963">
    <property type="entry name" value="RAS GUANINE NUCLEOTIDE EXCHANGE FACTOR K"/>
    <property type="match status" value="1"/>
</dbReference>
<organism evidence="3">
    <name type="scientific">Aegilops tauschii</name>
    <name type="common">Tausch's goatgrass</name>
    <name type="synonym">Aegilops squarrosa</name>
    <dbReference type="NCBI Taxonomy" id="37682"/>
    <lineage>
        <taxon>Eukaryota</taxon>
        <taxon>Viridiplantae</taxon>
        <taxon>Streptophyta</taxon>
        <taxon>Embryophyta</taxon>
        <taxon>Tracheophyta</taxon>
        <taxon>Spermatophyta</taxon>
        <taxon>Magnoliopsida</taxon>
        <taxon>Liliopsida</taxon>
        <taxon>Poales</taxon>
        <taxon>Poaceae</taxon>
        <taxon>BOP clade</taxon>
        <taxon>Pooideae</taxon>
        <taxon>Triticodae</taxon>
        <taxon>Triticeae</taxon>
        <taxon>Triticinae</taxon>
        <taxon>Aegilops</taxon>
    </lineage>
</organism>
<feature type="transmembrane region" description="Helical" evidence="2">
    <location>
        <begin position="180"/>
        <end position="201"/>
    </location>
</feature>